<dbReference type="EMBL" id="RBNI01009278">
    <property type="protein sequence ID" value="RUP44248.1"/>
    <property type="molecule type" value="Genomic_DNA"/>
</dbReference>
<feature type="non-terminal residue" evidence="1">
    <location>
        <position position="1"/>
    </location>
</feature>
<sequence length="324" mass="37126">KIGEMLEVEGVRCGIHEMRKMIQESKGGGLETTNADLFADSDYSNGENTQPTTDIVEEVDCEDLTVRYIVNLLRYICEMIAKQITPRKNTERDLDVFIRRTSSRVWIKYWIAISCGVHPPYPYPHLFTRSNSGETVLRALRDCRSHALKTAEGHHIDWIFTSFDYCNRISTEVILSHRHDLEKACLGVLSFRSVNEWWFDATSAACLDEARYARFPLHVLPDLSSCHVYGGGNFYASMELARLDIPTTHKELREIVNICRIMLQVTVESSAHKQMKQRAGNDKFSTGKVITFERFEEERTPTKPKNPKKASFFHVVVLDDTIAS</sequence>
<reference evidence="1 2" key="1">
    <citation type="journal article" date="2018" name="New Phytol.">
        <title>Phylogenomics of Endogonaceae and evolution of mycorrhizas within Mucoromycota.</title>
        <authorList>
            <person name="Chang Y."/>
            <person name="Desiro A."/>
            <person name="Na H."/>
            <person name="Sandor L."/>
            <person name="Lipzen A."/>
            <person name="Clum A."/>
            <person name="Barry K."/>
            <person name="Grigoriev I.V."/>
            <person name="Martin F.M."/>
            <person name="Stajich J.E."/>
            <person name="Smith M.E."/>
            <person name="Bonito G."/>
            <person name="Spatafora J.W."/>
        </authorList>
    </citation>
    <scope>NUCLEOTIDE SEQUENCE [LARGE SCALE GENOMIC DNA]</scope>
    <source>
        <strain evidence="1 2">GMNB39</strain>
    </source>
</reference>
<evidence type="ECO:0000313" key="2">
    <source>
        <dbReference type="Proteomes" id="UP000268093"/>
    </source>
</evidence>
<evidence type="ECO:0000313" key="1">
    <source>
        <dbReference type="EMBL" id="RUP44248.1"/>
    </source>
</evidence>
<protein>
    <submittedName>
        <fullName evidence="1">Uncharacterized protein</fullName>
    </submittedName>
</protein>
<organism evidence="1 2">
    <name type="scientific">Jimgerdemannia flammicorona</name>
    <dbReference type="NCBI Taxonomy" id="994334"/>
    <lineage>
        <taxon>Eukaryota</taxon>
        <taxon>Fungi</taxon>
        <taxon>Fungi incertae sedis</taxon>
        <taxon>Mucoromycota</taxon>
        <taxon>Mucoromycotina</taxon>
        <taxon>Endogonomycetes</taxon>
        <taxon>Endogonales</taxon>
        <taxon>Endogonaceae</taxon>
        <taxon>Jimgerdemannia</taxon>
    </lineage>
</organism>
<keyword evidence="2" id="KW-1185">Reference proteome</keyword>
<accession>A0A433D091</accession>
<gene>
    <name evidence="1" type="ORF">BC936DRAFT_149720</name>
</gene>
<name>A0A433D091_9FUNG</name>
<proteinExistence type="predicted"/>
<dbReference type="AlphaFoldDB" id="A0A433D091"/>
<dbReference type="Proteomes" id="UP000268093">
    <property type="component" value="Unassembled WGS sequence"/>
</dbReference>
<comment type="caution">
    <text evidence="1">The sequence shown here is derived from an EMBL/GenBank/DDBJ whole genome shotgun (WGS) entry which is preliminary data.</text>
</comment>